<sequence length="77" mass="8823">MGDIAYTSFVYRAWNRIGSMETGLWEEHRTWPGGITKRKFEPAVLSFSPLASPQAHFEATFFTMSMISSLRNDHQVP</sequence>
<reference evidence="2" key="2">
    <citation type="submission" date="2015-01" db="EMBL/GenBank/DDBJ databases">
        <title>Evolutionary Origins and Diversification of the Mycorrhizal Mutualists.</title>
        <authorList>
            <consortium name="DOE Joint Genome Institute"/>
            <consortium name="Mycorrhizal Genomics Consortium"/>
            <person name="Kohler A."/>
            <person name="Kuo A."/>
            <person name="Nagy L.G."/>
            <person name="Floudas D."/>
            <person name="Copeland A."/>
            <person name="Barry K.W."/>
            <person name="Cichocki N."/>
            <person name="Veneault-Fourrey C."/>
            <person name="LaButti K."/>
            <person name="Lindquist E.A."/>
            <person name="Lipzen A."/>
            <person name="Lundell T."/>
            <person name="Morin E."/>
            <person name="Murat C."/>
            <person name="Riley R."/>
            <person name="Ohm R."/>
            <person name="Sun H."/>
            <person name="Tunlid A."/>
            <person name="Henrissat B."/>
            <person name="Grigoriev I.V."/>
            <person name="Hibbett D.S."/>
            <person name="Martin F."/>
        </authorList>
    </citation>
    <scope>NUCLEOTIDE SEQUENCE [LARGE SCALE GENOMIC DNA]</scope>
    <source>
        <strain evidence="2">Zn</strain>
    </source>
</reference>
<dbReference type="InParanoid" id="A0A0C3I244"/>
<gene>
    <name evidence="1" type="ORF">OIDMADRAFT_16662</name>
</gene>
<reference evidence="1 2" key="1">
    <citation type="submission" date="2014-04" db="EMBL/GenBank/DDBJ databases">
        <authorList>
            <consortium name="DOE Joint Genome Institute"/>
            <person name="Kuo A."/>
            <person name="Martino E."/>
            <person name="Perotto S."/>
            <person name="Kohler A."/>
            <person name="Nagy L.G."/>
            <person name="Floudas D."/>
            <person name="Copeland A."/>
            <person name="Barry K.W."/>
            <person name="Cichocki N."/>
            <person name="Veneault-Fourrey C."/>
            <person name="LaButti K."/>
            <person name="Lindquist E.A."/>
            <person name="Lipzen A."/>
            <person name="Lundell T."/>
            <person name="Morin E."/>
            <person name="Murat C."/>
            <person name="Sun H."/>
            <person name="Tunlid A."/>
            <person name="Henrissat B."/>
            <person name="Grigoriev I.V."/>
            <person name="Hibbett D.S."/>
            <person name="Martin F."/>
            <person name="Nordberg H.P."/>
            <person name="Cantor M.N."/>
            <person name="Hua S.X."/>
        </authorList>
    </citation>
    <scope>NUCLEOTIDE SEQUENCE [LARGE SCALE GENOMIC DNA]</scope>
    <source>
        <strain evidence="1 2">Zn</strain>
    </source>
</reference>
<dbReference type="AlphaFoldDB" id="A0A0C3I244"/>
<organism evidence="1 2">
    <name type="scientific">Oidiodendron maius (strain Zn)</name>
    <dbReference type="NCBI Taxonomy" id="913774"/>
    <lineage>
        <taxon>Eukaryota</taxon>
        <taxon>Fungi</taxon>
        <taxon>Dikarya</taxon>
        <taxon>Ascomycota</taxon>
        <taxon>Pezizomycotina</taxon>
        <taxon>Leotiomycetes</taxon>
        <taxon>Leotiomycetes incertae sedis</taxon>
        <taxon>Myxotrichaceae</taxon>
        <taxon>Oidiodendron</taxon>
    </lineage>
</organism>
<protein>
    <submittedName>
        <fullName evidence="1">Uncharacterized protein</fullName>
    </submittedName>
</protein>
<accession>A0A0C3I244</accession>
<dbReference type="EMBL" id="KN832870">
    <property type="protein sequence ID" value="KIN08502.1"/>
    <property type="molecule type" value="Genomic_DNA"/>
</dbReference>
<dbReference type="Proteomes" id="UP000054321">
    <property type="component" value="Unassembled WGS sequence"/>
</dbReference>
<evidence type="ECO:0000313" key="1">
    <source>
        <dbReference type="EMBL" id="KIN08502.1"/>
    </source>
</evidence>
<evidence type="ECO:0000313" key="2">
    <source>
        <dbReference type="Proteomes" id="UP000054321"/>
    </source>
</evidence>
<keyword evidence="2" id="KW-1185">Reference proteome</keyword>
<dbReference type="HOGENOM" id="CLU_2638688_0_0_1"/>
<proteinExistence type="predicted"/>
<name>A0A0C3I244_OIDMZ</name>